<dbReference type="EMBL" id="JASCZI010241687">
    <property type="protein sequence ID" value="MED6204852.1"/>
    <property type="molecule type" value="Genomic_DNA"/>
</dbReference>
<protein>
    <submittedName>
        <fullName evidence="2">Uncharacterized protein</fullName>
    </submittedName>
</protein>
<feature type="compositionally biased region" description="Basic and acidic residues" evidence="1">
    <location>
        <begin position="100"/>
        <end position="117"/>
    </location>
</feature>
<accession>A0ABU6Y2Z2</accession>
<proteinExistence type="predicted"/>
<keyword evidence="3" id="KW-1185">Reference proteome</keyword>
<name>A0ABU6Y2Z2_9FABA</name>
<gene>
    <name evidence="2" type="ORF">PIB30_012623</name>
</gene>
<dbReference type="Proteomes" id="UP001341840">
    <property type="component" value="Unassembled WGS sequence"/>
</dbReference>
<organism evidence="2 3">
    <name type="scientific">Stylosanthes scabra</name>
    <dbReference type="NCBI Taxonomy" id="79078"/>
    <lineage>
        <taxon>Eukaryota</taxon>
        <taxon>Viridiplantae</taxon>
        <taxon>Streptophyta</taxon>
        <taxon>Embryophyta</taxon>
        <taxon>Tracheophyta</taxon>
        <taxon>Spermatophyta</taxon>
        <taxon>Magnoliopsida</taxon>
        <taxon>eudicotyledons</taxon>
        <taxon>Gunneridae</taxon>
        <taxon>Pentapetalae</taxon>
        <taxon>rosids</taxon>
        <taxon>fabids</taxon>
        <taxon>Fabales</taxon>
        <taxon>Fabaceae</taxon>
        <taxon>Papilionoideae</taxon>
        <taxon>50 kb inversion clade</taxon>
        <taxon>dalbergioids sensu lato</taxon>
        <taxon>Dalbergieae</taxon>
        <taxon>Pterocarpus clade</taxon>
        <taxon>Stylosanthes</taxon>
    </lineage>
</organism>
<reference evidence="2 3" key="1">
    <citation type="journal article" date="2023" name="Plants (Basel)">
        <title>Bridging the Gap: Combining Genomics and Transcriptomics Approaches to Understand Stylosanthes scabra, an Orphan Legume from the Brazilian Caatinga.</title>
        <authorList>
            <person name="Ferreira-Neto J.R.C."/>
            <person name="da Silva M.D."/>
            <person name="Binneck E."/>
            <person name="de Melo N.F."/>
            <person name="da Silva R.H."/>
            <person name="de Melo A.L.T.M."/>
            <person name="Pandolfi V."/>
            <person name="Bustamante F.O."/>
            <person name="Brasileiro-Vidal A.C."/>
            <person name="Benko-Iseppon A.M."/>
        </authorList>
    </citation>
    <scope>NUCLEOTIDE SEQUENCE [LARGE SCALE GENOMIC DNA]</scope>
    <source>
        <tissue evidence="2">Leaves</tissue>
    </source>
</reference>
<feature type="compositionally biased region" description="Acidic residues" evidence="1">
    <location>
        <begin position="84"/>
        <end position="99"/>
    </location>
</feature>
<comment type="caution">
    <text evidence="2">The sequence shown here is derived from an EMBL/GenBank/DDBJ whole genome shotgun (WGS) entry which is preliminary data.</text>
</comment>
<sequence>MKLTKGSLCDMASMDEDHHDDFLLSGSAMSFGKMDNDQPLFDNIEFRNDADDLNLGNFLQIRDAINRLLDSLGPLVKPSSPTQEIDDDDAMGSDDEDAYEAEHAGAEHDDTCRPSPT</sequence>
<evidence type="ECO:0000256" key="1">
    <source>
        <dbReference type="SAM" id="MobiDB-lite"/>
    </source>
</evidence>
<feature type="region of interest" description="Disordered" evidence="1">
    <location>
        <begin position="74"/>
        <end position="117"/>
    </location>
</feature>
<evidence type="ECO:0000313" key="3">
    <source>
        <dbReference type="Proteomes" id="UP001341840"/>
    </source>
</evidence>
<evidence type="ECO:0000313" key="2">
    <source>
        <dbReference type="EMBL" id="MED6204852.1"/>
    </source>
</evidence>